<comment type="similarity">
    <text evidence="1">Belongs to the D-glutamate cyclase family.</text>
</comment>
<dbReference type="EMBL" id="JAUSVX010000016">
    <property type="protein sequence ID" value="MDQ0473413.1"/>
    <property type="molecule type" value="Genomic_DNA"/>
</dbReference>
<dbReference type="PANTHER" id="PTHR32022:SF10">
    <property type="entry name" value="D-GLUTAMATE CYCLASE, MITOCHONDRIAL"/>
    <property type="match status" value="1"/>
</dbReference>
<organism evidence="3 4">
    <name type="scientific">Labrys wisconsinensis</name>
    <dbReference type="NCBI Taxonomy" id="425677"/>
    <lineage>
        <taxon>Bacteria</taxon>
        <taxon>Pseudomonadati</taxon>
        <taxon>Pseudomonadota</taxon>
        <taxon>Alphaproteobacteria</taxon>
        <taxon>Hyphomicrobiales</taxon>
        <taxon>Xanthobacteraceae</taxon>
        <taxon>Labrys</taxon>
    </lineage>
</organism>
<sequence length="264" mass="27354">MSEPAPAPAFDGETGGDVRRAARLGFAGLTVGRAAGYVQANLFVLPRDFAAEFAAFCAANPAAYPLLAVGEPGGTGLPALCGDCDLSTDLPGYVVHAEGGRTRSPHVRDRWRDDLVAFAIGCWFGAQAALEAAGIRMRHRALGLQGPLFRTDRPAAAAGRFRGPLVASMRPFATGDLQRVAAITAGLPRSHGAPLHVGDPAALGITNPSRPDWGEPLLPESGETPVFWACGLTALAALEAAGLPFFISHAPGAMLVTDLRESAP</sequence>
<reference evidence="3 4" key="1">
    <citation type="submission" date="2023-07" db="EMBL/GenBank/DDBJ databases">
        <title>Genomic Encyclopedia of Type Strains, Phase IV (KMG-IV): sequencing the most valuable type-strain genomes for metagenomic binning, comparative biology and taxonomic classification.</title>
        <authorList>
            <person name="Goeker M."/>
        </authorList>
    </citation>
    <scope>NUCLEOTIDE SEQUENCE [LARGE SCALE GENOMIC DNA]</scope>
    <source>
        <strain evidence="3 4">DSM 19619</strain>
    </source>
</reference>
<gene>
    <name evidence="3" type="ORF">QO011_006449</name>
</gene>
<comment type="caution">
    <text evidence="3">The sequence shown here is derived from an EMBL/GenBank/DDBJ whole genome shotgun (WGS) entry which is preliminary data.</text>
</comment>
<dbReference type="InterPro" id="IPR009906">
    <property type="entry name" value="D-Glu_cyclase"/>
</dbReference>
<keyword evidence="2" id="KW-0456">Lyase</keyword>
<dbReference type="SUPFAM" id="SSF160920">
    <property type="entry name" value="PSTPO5379-like"/>
    <property type="match status" value="1"/>
</dbReference>
<dbReference type="RefSeq" id="WP_307281643.1">
    <property type="nucleotide sequence ID" value="NZ_JAUSVX010000016.1"/>
</dbReference>
<keyword evidence="4" id="KW-1185">Reference proteome</keyword>
<evidence type="ECO:0000313" key="3">
    <source>
        <dbReference type="EMBL" id="MDQ0473413.1"/>
    </source>
</evidence>
<name>A0ABU0JJ24_9HYPH</name>
<dbReference type="Gene3D" id="3.40.1640.10">
    <property type="entry name" value="PSTPO5379-like"/>
    <property type="match status" value="1"/>
</dbReference>
<dbReference type="Gene3D" id="3.30.2040.10">
    <property type="entry name" value="PSTPO5379-like domain"/>
    <property type="match status" value="1"/>
</dbReference>
<evidence type="ECO:0000256" key="2">
    <source>
        <dbReference type="ARBA" id="ARBA00023239"/>
    </source>
</evidence>
<proteinExistence type="inferred from homology"/>
<dbReference type="PANTHER" id="PTHR32022">
    <property type="entry name" value="D-GLUTAMATE CYCLASE, MITOCHONDRIAL"/>
    <property type="match status" value="1"/>
</dbReference>
<dbReference type="InterPro" id="IPR038021">
    <property type="entry name" value="Putative_hydro-lyase"/>
</dbReference>
<evidence type="ECO:0000256" key="1">
    <source>
        <dbReference type="ARBA" id="ARBA00007896"/>
    </source>
</evidence>
<protein>
    <submittedName>
        <fullName evidence="3">Uncharacterized protein YcsI (UPF0317 family)</fullName>
    </submittedName>
</protein>
<evidence type="ECO:0000313" key="4">
    <source>
        <dbReference type="Proteomes" id="UP001242480"/>
    </source>
</evidence>
<accession>A0ABU0JJ24</accession>
<dbReference type="Pfam" id="PF07286">
    <property type="entry name" value="D-Glu_cyclase"/>
    <property type="match status" value="1"/>
</dbReference>
<dbReference type="Proteomes" id="UP001242480">
    <property type="component" value="Unassembled WGS sequence"/>
</dbReference>